<dbReference type="EMBL" id="JASAOG010000015">
    <property type="protein sequence ID" value="KAK0064927.1"/>
    <property type="molecule type" value="Genomic_DNA"/>
</dbReference>
<accession>A0AAD8C389</accession>
<reference evidence="2" key="1">
    <citation type="journal article" date="2023" name="PLoS Negl. Trop. Dis.">
        <title>A genome sequence for Biomphalaria pfeifferi, the major vector snail for the human-infecting parasite Schistosoma mansoni.</title>
        <authorList>
            <person name="Bu L."/>
            <person name="Lu L."/>
            <person name="Laidemitt M.R."/>
            <person name="Zhang S.M."/>
            <person name="Mutuku M."/>
            <person name="Mkoji G."/>
            <person name="Steinauer M."/>
            <person name="Loker E.S."/>
        </authorList>
    </citation>
    <scope>NUCLEOTIDE SEQUENCE</scope>
    <source>
        <strain evidence="2">KasaAsao</strain>
    </source>
</reference>
<comment type="caution">
    <text evidence="2">The sequence shown here is derived from an EMBL/GenBank/DDBJ whole genome shotgun (WGS) entry which is preliminary data.</text>
</comment>
<dbReference type="Proteomes" id="UP001233172">
    <property type="component" value="Unassembled WGS sequence"/>
</dbReference>
<reference evidence="2" key="2">
    <citation type="submission" date="2023-04" db="EMBL/GenBank/DDBJ databases">
        <authorList>
            <person name="Bu L."/>
            <person name="Lu L."/>
            <person name="Laidemitt M.R."/>
            <person name="Zhang S.M."/>
            <person name="Mutuku M."/>
            <person name="Mkoji G."/>
            <person name="Steinauer M."/>
            <person name="Loker E.S."/>
        </authorList>
    </citation>
    <scope>NUCLEOTIDE SEQUENCE</scope>
    <source>
        <strain evidence="2">KasaAsao</strain>
        <tissue evidence="2">Whole Snail</tissue>
    </source>
</reference>
<feature type="compositionally biased region" description="Low complexity" evidence="1">
    <location>
        <begin position="115"/>
        <end position="124"/>
    </location>
</feature>
<organism evidence="2 3">
    <name type="scientific">Biomphalaria pfeifferi</name>
    <name type="common">Bloodfluke planorb</name>
    <name type="synonym">Freshwater snail</name>
    <dbReference type="NCBI Taxonomy" id="112525"/>
    <lineage>
        <taxon>Eukaryota</taxon>
        <taxon>Metazoa</taxon>
        <taxon>Spiralia</taxon>
        <taxon>Lophotrochozoa</taxon>
        <taxon>Mollusca</taxon>
        <taxon>Gastropoda</taxon>
        <taxon>Heterobranchia</taxon>
        <taxon>Euthyneura</taxon>
        <taxon>Panpulmonata</taxon>
        <taxon>Hygrophila</taxon>
        <taxon>Lymnaeoidea</taxon>
        <taxon>Planorbidae</taxon>
        <taxon>Biomphalaria</taxon>
    </lineage>
</organism>
<evidence type="ECO:0000256" key="1">
    <source>
        <dbReference type="SAM" id="MobiDB-lite"/>
    </source>
</evidence>
<dbReference type="AlphaFoldDB" id="A0AAD8C389"/>
<name>A0AAD8C389_BIOPF</name>
<evidence type="ECO:0000313" key="2">
    <source>
        <dbReference type="EMBL" id="KAK0064927.1"/>
    </source>
</evidence>
<keyword evidence="3" id="KW-1185">Reference proteome</keyword>
<feature type="region of interest" description="Disordered" evidence="1">
    <location>
        <begin position="85"/>
        <end position="124"/>
    </location>
</feature>
<proteinExistence type="predicted"/>
<gene>
    <name evidence="2" type="ORF">Bpfe_005485</name>
</gene>
<sequence>MIEEGEDIPAPESKKFTRQGLAGGFVLIEEGLSRFAAEDPNIERYTRVARGVMDSLGCYKEILKEKKMVFFQSNLQQYFKKVDMPATEPAAEPPTDPVLVPSTSPAPLDSPAPVSPASSVASSQ</sequence>
<protein>
    <submittedName>
        <fullName evidence="2">Tigger transposable element-derived protein 1</fullName>
    </submittedName>
</protein>
<evidence type="ECO:0000313" key="3">
    <source>
        <dbReference type="Proteomes" id="UP001233172"/>
    </source>
</evidence>